<evidence type="ECO:0000259" key="2">
    <source>
        <dbReference type="Pfam" id="PF16064"/>
    </source>
</evidence>
<dbReference type="AlphaFoldDB" id="A0A5N4B0U1"/>
<dbReference type="Pfam" id="PF16064">
    <property type="entry name" value="DUF4806"/>
    <property type="match status" value="1"/>
</dbReference>
<dbReference type="InterPro" id="IPR032071">
    <property type="entry name" value="DUF4806"/>
</dbReference>
<accession>A0A5N4B0U1</accession>
<dbReference type="PANTHER" id="PTHR34153:SF2">
    <property type="entry name" value="SI:CH211-262H13.3-RELATED"/>
    <property type="match status" value="1"/>
</dbReference>
<feature type="compositionally biased region" description="Polar residues" evidence="1">
    <location>
        <begin position="145"/>
        <end position="168"/>
    </location>
</feature>
<sequence length="350" mass="39484">MAIIPDAWLTSDKQKCFWPIYLKNDAAIQKAVFNGASVIMEKSVTCLIRIKYKTDDYQKAKNKMMLLENTSNVSSDDDSAHRRPRKKNLQLEDFIADYSEDDLSEISPVPKLFSSINRIVELQSDCESARSTPSLRRENNKYGGLTTNVNDCSTPSTTRSFPPRNNNVDAPMNANRIMDLLEKILKTQEELKAQMRHVVQLIAQQTNNNAVDKLYTTSEWKIANTIGELKKLNLSLESQETFNKSVNILHSIGGKDVTNTCRRILSKLVGNEVAMSMKWSGRNGREPFGALKHIVDLLLVAVRKNPLCCNATKKDVEDCAKVWLRNAGDRDGGRSRRTNNKNTGSNTNNR</sequence>
<keyword evidence="4" id="KW-1185">Reference proteome</keyword>
<feature type="compositionally biased region" description="Low complexity" evidence="1">
    <location>
        <begin position="340"/>
        <end position="350"/>
    </location>
</feature>
<proteinExistence type="predicted"/>
<organism evidence="3 4">
    <name type="scientific">Photinus pyralis</name>
    <name type="common">Common eastern firefly</name>
    <name type="synonym">Lampyris pyralis</name>
    <dbReference type="NCBI Taxonomy" id="7054"/>
    <lineage>
        <taxon>Eukaryota</taxon>
        <taxon>Metazoa</taxon>
        <taxon>Ecdysozoa</taxon>
        <taxon>Arthropoda</taxon>
        <taxon>Hexapoda</taxon>
        <taxon>Insecta</taxon>
        <taxon>Pterygota</taxon>
        <taxon>Neoptera</taxon>
        <taxon>Endopterygota</taxon>
        <taxon>Coleoptera</taxon>
        <taxon>Polyphaga</taxon>
        <taxon>Elateriformia</taxon>
        <taxon>Elateroidea</taxon>
        <taxon>Lampyridae</taxon>
        <taxon>Lampyrinae</taxon>
        <taxon>Photinus</taxon>
    </lineage>
</organism>
<evidence type="ECO:0000256" key="1">
    <source>
        <dbReference type="SAM" id="MobiDB-lite"/>
    </source>
</evidence>
<gene>
    <name evidence="3" type="ORF">PPYR_00191</name>
</gene>
<dbReference type="EMBL" id="VVIM01000001">
    <property type="protein sequence ID" value="KAB0803221.1"/>
    <property type="molecule type" value="Genomic_DNA"/>
</dbReference>
<reference evidence="3 4" key="1">
    <citation type="journal article" date="2018" name="Elife">
        <title>Firefly genomes illuminate parallel origins of bioluminescence in beetles.</title>
        <authorList>
            <person name="Fallon T.R."/>
            <person name="Lower S.E."/>
            <person name="Chang C.H."/>
            <person name="Bessho-Uehara M."/>
            <person name="Martin G.J."/>
            <person name="Bewick A.J."/>
            <person name="Behringer M."/>
            <person name="Debat H.J."/>
            <person name="Wong I."/>
            <person name="Day J.C."/>
            <person name="Suvorov A."/>
            <person name="Silva C.J."/>
            <person name="Stanger-Hall K.F."/>
            <person name="Hall D.W."/>
            <person name="Schmitz R.J."/>
            <person name="Nelson D.R."/>
            <person name="Lewis S.M."/>
            <person name="Shigenobu S."/>
            <person name="Bybee S.M."/>
            <person name="Larracuente A.M."/>
            <person name="Oba Y."/>
            <person name="Weng J.K."/>
        </authorList>
    </citation>
    <scope>NUCLEOTIDE SEQUENCE [LARGE SCALE GENOMIC DNA]</scope>
    <source>
        <strain evidence="3">1611_PpyrPB1</strain>
        <tissue evidence="3">Whole body</tissue>
    </source>
</reference>
<evidence type="ECO:0000313" key="3">
    <source>
        <dbReference type="EMBL" id="KAB0803221.1"/>
    </source>
</evidence>
<dbReference type="PANTHER" id="PTHR34153">
    <property type="entry name" value="SI:CH211-262H13.3-RELATED-RELATED"/>
    <property type="match status" value="1"/>
</dbReference>
<feature type="domain" description="DUF4806" evidence="2">
    <location>
        <begin position="225"/>
        <end position="301"/>
    </location>
</feature>
<dbReference type="Proteomes" id="UP000327044">
    <property type="component" value="Unassembled WGS sequence"/>
</dbReference>
<feature type="region of interest" description="Disordered" evidence="1">
    <location>
        <begin position="330"/>
        <end position="350"/>
    </location>
</feature>
<dbReference type="InParanoid" id="A0A5N4B0U1"/>
<feature type="region of interest" description="Disordered" evidence="1">
    <location>
        <begin position="130"/>
        <end position="170"/>
    </location>
</feature>
<protein>
    <recommendedName>
        <fullName evidence="2">DUF4806 domain-containing protein</fullName>
    </recommendedName>
</protein>
<evidence type="ECO:0000313" key="4">
    <source>
        <dbReference type="Proteomes" id="UP000327044"/>
    </source>
</evidence>
<comment type="caution">
    <text evidence="3">The sequence shown here is derived from an EMBL/GenBank/DDBJ whole genome shotgun (WGS) entry which is preliminary data.</text>
</comment>
<name>A0A5N4B0U1_PHOPY</name>